<sequence>MTTRHFGPTGSRGSHRPTFSLCRRPTEASGYADVQHTVELTGTCPDCTRVRHTTHTDNTT</sequence>
<protein>
    <submittedName>
        <fullName evidence="2">Uncharacterized protein</fullName>
    </submittedName>
</protein>
<evidence type="ECO:0000313" key="2">
    <source>
        <dbReference type="EMBL" id="TKA11130.1"/>
    </source>
</evidence>
<gene>
    <name evidence="2" type="ORF">FCI23_12210</name>
</gene>
<evidence type="ECO:0000256" key="1">
    <source>
        <dbReference type="SAM" id="MobiDB-lite"/>
    </source>
</evidence>
<evidence type="ECO:0000313" key="3">
    <source>
        <dbReference type="Proteomes" id="UP000305778"/>
    </source>
</evidence>
<accession>A0A4U0SMH5</accession>
<dbReference type="Proteomes" id="UP000305778">
    <property type="component" value="Unassembled WGS sequence"/>
</dbReference>
<feature type="region of interest" description="Disordered" evidence="1">
    <location>
        <begin position="1"/>
        <end position="20"/>
    </location>
</feature>
<organism evidence="2 3">
    <name type="scientific">Actinacidiphila oryziradicis</name>
    <dbReference type="NCBI Taxonomy" id="2571141"/>
    <lineage>
        <taxon>Bacteria</taxon>
        <taxon>Bacillati</taxon>
        <taxon>Actinomycetota</taxon>
        <taxon>Actinomycetes</taxon>
        <taxon>Kitasatosporales</taxon>
        <taxon>Streptomycetaceae</taxon>
        <taxon>Actinacidiphila</taxon>
    </lineage>
</organism>
<name>A0A4U0SMH5_9ACTN</name>
<dbReference type="AlphaFoldDB" id="A0A4U0SMH5"/>
<reference evidence="2 3" key="1">
    <citation type="submission" date="2019-04" db="EMBL/GenBank/DDBJ databases">
        <title>Streptomyces oryziradicis sp. nov., a novel actinomycete isolated from rhizosphere soil of rice (Oryza sativa L.).</title>
        <authorList>
            <person name="Li C."/>
        </authorList>
    </citation>
    <scope>NUCLEOTIDE SEQUENCE [LARGE SCALE GENOMIC DNA]</scope>
    <source>
        <strain evidence="2 3">NEAU-C40</strain>
    </source>
</reference>
<proteinExistence type="predicted"/>
<dbReference type="RefSeq" id="WP_136723544.1">
    <property type="nucleotide sequence ID" value="NZ_SUMC01000009.1"/>
</dbReference>
<dbReference type="EMBL" id="SUMC01000009">
    <property type="protein sequence ID" value="TKA11130.1"/>
    <property type="molecule type" value="Genomic_DNA"/>
</dbReference>
<comment type="caution">
    <text evidence="2">The sequence shown here is derived from an EMBL/GenBank/DDBJ whole genome shotgun (WGS) entry which is preliminary data.</text>
</comment>
<keyword evidence="3" id="KW-1185">Reference proteome</keyword>